<evidence type="ECO:0000313" key="4">
    <source>
        <dbReference type="Proteomes" id="UP001386437"/>
    </source>
</evidence>
<proteinExistence type="inferred from homology"/>
<keyword evidence="2" id="KW-0119">Carbohydrate metabolism</keyword>
<gene>
    <name evidence="3" type="ORF">H3V53_04800</name>
</gene>
<evidence type="ECO:0000313" key="3">
    <source>
        <dbReference type="EMBL" id="MEI5996545.1"/>
    </source>
</evidence>
<dbReference type="Gene3D" id="2.130.10.10">
    <property type="entry name" value="YVTN repeat-like/Quinoprotein amine dehydrogenase"/>
    <property type="match status" value="1"/>
</dbReference>
<name>A0ABU8ILS7_9BURK</name>
<dbReference type="PANTHER" id="PTHR30344">
    <property type="entry name" value="6-PHOSPHOGLUCONOLACTONASE-RELATED"/>
    <property type="match status" value="1"/>
</dbReference>
<dbReference type="Proteomes" id="UP001386437">
    <property type="component" value="Unassembled WGS sequence"/>
</dbReference>
<dbReference type="InterPro" id="IPR019405">
    <property type="entry name" value="Lactonase_7-beta_prop"/>
</dbReference>
<keyword evidence="4" id="KW-1185">Reference proteome</keyword>
<dbReference type="RefSeq" id="WP_336596969.1">
    <property type="nucleotide sequence ID" value="NZ_JACFYJ010000005.1"/>
</dbReference>
<evidence type="ECO:0000256" key="2">
    <source>
        <dbReference type="ARBA" id="ARBA00022526"/>
    </source>
</evidence>
<sequence>MSEQTSFYAFVSNAADGDIAVFRVECATGAIAPVARHPAGEAVMPMALSADGKALYAATRGVQRSIVTYSLDQGTGRLTHAGTTPIEASLAYLSLTPSDTWLLGASYGENSLSLYRAGRKIELRQVVEGFVHAHAVIASADGRFAYVTSLGSDAVFCFSITGHADDDARIEFVQKVQVEAGFGPRHLRFSPDQRTLYVSSEFRATIAVFTRDVETGQLAAQSVSPRAPALAHLQDGRVRSAQTDAATLASHVWSADFQITPDGRYLYIAERTSSRLVAYRVTRERSLHYTGYTDTEMQPRGFAIDPSGRYLVACGEKSAHVSVYAIDADSGALAAVSRCEGGLGANWIEIAGQTPREAP</sequence>
<organism evidence="3 4">
    <name type="scientific">Paraburkholderia bengalensis</name>
    <dbReference type="NCBI Taxonomy" id="2747562"/>
    <lineage>
        <taxon>Bacteria</taxon>
        <taxon>Pseudomonadati</taxon>
        <taxon>Pseudomonadota</taxon>
        <taxon>Betaproteobacteria</taxon>
        <taxon>Burkholderiales</taxon>
        <taxon>Burkholderiaceae</taxon>
        <taxon>Paraburkholderia</taxon>
    </lineage>
</organism>
<dbReference type="InterPro" id="IPR011045">
    <property type="entry name" value="N2O_reductase_N"/>
</dbReference>
<dbReference type="Pfam" id="PF10282">
    <property type="entry name" value="Lactonase"/>
    <property type="match status" value="1"/>
</dbReference>
<dbReference type="EMBL" id="JACFYJ010000005">
    <property type="protein sequence ID" value="MEI5996545.1"/>
    <property type="molecule type" value="Genomic_DNA"/>
</dbReference>
<reference evidence="3 4" key="1">
    <citation type="journal article" date="2022" name="Arch. Microbiol.">
        <title>Paraburkholderia bengalensis sp. nov. isolated from roots of Oryza sativa, IR64.</title>
        <authorList>
            <person name="Nag P."/>
            <person name="Mondal N."/>
            <person name="Sarkar J."/>
            <person name="Das S."/>
        </authorList>
    </citation>
    <scope>NUCLEOTIDE SEQUENCE [LARGE SCALE GENOMIC DNA]</scope>
    <source>
        <strain evidence="3 4">IR64_4_BI</strain>
    </source>
</reference>
<dbReference type="SUPFAM" id="SSF50974">
    <property type="entry name" value="Nitrous oxide reductase, N-terminal domain"/>
    <property type="match status" value="2"/>
</dbReference>
<dbReference type="InterPro" id="IPR015943">
    <property type="entry name" value="WD40/YVTN_repeat-like_dom_sf"/>
</dbReference>
<comment type="similarity">
    <text evidence="1">Belongs to the cycloisomerase 2 family.</text>
</comment>
<accession>A0ABU8ILS7</accession>
<dbReference type="PANTHER" id="PTHR30344:SF1">
    <property type="entry name" value="6-PHOSPHOGLUCONOLACTONASE"/>
    <property type="match status" value="1"/>
</dbReference>
<protein>
    <submittedName>
        <fullName evidence="3">Beta-propeller fold lactonase family protein</fullName>
    </submittedName>
</protein>
<dbReference type="InterPro" id="IPR050282">
    <property type="entry name" value="Cycloisomerase_2"/>
</dbReference>
<keyword evidence="2" id="KW-0313">Glucose metabolism</keyword>
<comment type="caution">
    <text evidence="3">The sequence shown here is derived from an EMBL/GenBank/DDBJ whole genome shotgun (WGS) entry which is preliminary data.</text>
</comment>
<evidence type="ECO:0000256" key="1">
    <source>
        <dbReference type="ARBA" id="ARBA00005564"/>
    </source>
</evidence>